<proteinExistence type="predicted"/>
<dbReference type="NCBIfam" id="NF009239">
    <property type="entry name" value="PRK12595.1"/>
    <property type="match status" value="1"/>
</dbReference>
<keyword evidence="1 4" id="KW-0808">Transferase</keyword>
<dbReference type="GO" id="GO:0009073">
    <property type="term" value="P:aromatic amino acid family biosynthetic process"/>
    <property type="evidence" value="ECO:0007669"/>
    <property type="project" value="InterPro"/>
</dbReference>
<dbReference type="GO" id="GO:0016832">
    <property type="term" value="F:aldehyde-lyase activity"/>
    <property type="evidence" value="ECO:0007669"/>
    <property type="project" value="InterPro"/>
</dbReference>
<protein>
    <submittedName>
        <fullName evidence="4">3-deoxy-7-phosphoheptulonate synthase</fullName>
        <ecNumber evidence="4">2.5.1.54</ecNumber>
    </submittedName>
</protein>
<dbReference type="NCBIfam" id="TIGR01361">
    <property type="entry name" value="DAHP_synth_Bsub"/>
    <property type="match status" value="1"/>
</dbReference>
<dbReference type="InterPro" id="IPR006268">
    <property type="entry name" value="DAHP_syn_2"/>
</dbReference>
<dbReference type="Proteomes" id="UP000185934">
    <property type="component" value="Chromosome"/>
</dbReference>
<evidence type="ECO:0000259" key="2">
    <source>
        <dbReference type="Pfam" id="PF00793"/>
    </source>
</evidence>
<feature type="domain" description="DAHP synthase ferredoxin-like" evidence="3">
    <location>
        <begin position="1"/>
        <end position="68"/>
    </location>
</feature>
<dbReference type="InterPro" id="IPR006218">
    <property type="entry name" value="DAHP1/KDSA"/>
</dbReference>
<evidence type="ECO:0000313" key="4">
    <source>
        <dbReference type="EMBL" id="APV43983.1"/>
    </source>
</evidence>
<reference evidence="5" key="1">
    <citation type="submission" date="2016-11" db="EMBL/GenBank/DDBJ databases">
        <title>Dehalogenimonas formicexedens sp. nov., a chlorinated alkane respiring bacterium isolated from contaminated groundwater.</title>
        <authorList>
            <person name="Key T.A."/>
            <person name="Bowman K.S."/>
            <person name="Lee I."/>
            <person name="Chun J."/>
            <person name="Albuquerque L."/>
            <person name="da Costa M.S."/>
            <person name="Rainey F.A."/>
            <person name="Moe W.M."/>
        </authorList>
    </citation>
    <scope>NUCLEOTIDE SEQUENCE [LARGE SCALE GENOMIC DNA]</scope>
    <source>
        <strain evidence="5">NSZ-14</strain>
    </source>
</reference>
<dbReference type="InterPro" id="IPR013785">
    <property type="entry name" value="Aldolase_TIM"/>
</dbReference>
<dbReference type="EMBL" id="CP018258">
    <property type="protein sequence ID" value="APV43983.1"/>
    <property type="molecule type" value="Genomic_DNA"/>
</dbReference>
<name>A0A1P8F689_9CHLR</name>
<dbReference type="KEGG" id="dfo:Dform_00628"/>
<dbReference type="PANTHER" id="PTHR43018">
    <property type="entry name" value="PHOSPHO-2-DEHYDRO-3-DEOXYHEPTONATE ALDOLASE"/>
    <property type="match status" value="1"/>
</dbReference>
<keyword evidence="5" id="KW-1185">Reference proteome</keyword>
<dbReference type="Gene3D" id="3.30.70.1140">
    <property type="entry name" value="Phospho-2-dehydro-3-deoxyheptonate aldolase, domain 1"/>
    <property type="match status" value="1"/>
</dbReference>
<dbReference type="OrthoDB" id="9780456at2"/>
<dbReference type="NCBIfam" id="NF006421">
    <property type="entry name" value="PRK08673.1"/>
    <property type="match status" value="1"/>
</dbReference>
<dbReference type="STRING" id="1839801.Dform_00628"/>
<dbReference type="InterPro" id="IPR041071">
    <property type="entry name" value="DAHP_snth_FXD"/>
</dbReference>
<gene>
    <name evidence="4" type="primary">aroF1</name>
    <name evidence="4" type="ORF">Dform_00628</name>
</gene>
<sequence>MIVEMKKGAAKISVDAVVARAKSLGLGVQMNLGTDKTVVALLGSNTGQLSPDIFAVLPEVESVTRIMKPYKLASKEFKTTPSTVTVGGVEIGGNRIAVMAGPCAVESEAQLFEAARVVKNAGAAVLRGGAYKPRTSPFSFQGLEKIGLGFLAGARKEFDMPIISEVVDPRDVENLAETVDIIQIGARNMQNYALLTEVGKQKRPVLLKRGLSSTIDEWLTAADYLLAGGNNQVILCERGIRTFETSTRFSLDISSIPVIKRFSHLPIVVDPSHAAGHYALVPAIAKAAVAAGADGLLIEVHPNPKEALVDGLQSLTPSDFSRLIGELRLVASAVGRSI</sequence>
<dbReference type="PANTHER" id="PTHR43018:SF2">
    <property type="entry name" value="PHOSPHO-2-DEHYDRO-3-DEOXYHEPTONATE ALDOLASE"/>
    <property type="match status" value="1"/>
</dbReference>
<feature type="domain" description="DAHP synthetase I/KDSA" evidence="2">
    <location>
        <begin position="88"/>
        <end position="321"/>
    </location>
</feature>
<dbReference type="GO" id="GO:0003849">
    <property type="term" value="F:3-deoxy-7-phosphoheptulonate synthase activity"/>
    <property type="evidence" value="ECO:0007669"/>
    <property type="project" value="UniProtKB-EC"/>
</dbReference>
<accession>A0A1P8F689</accession>
<dbReference type="Gene3D" id="3.20.20.70">
    <property type="entry name" value="Aldolase class I"/>
    <property type="match status" value="1"/>
</dbReference>
<evidence type="ECO:0000259" key="3">
    <source>
        <dbReference type="Pfam" id="PF18152"/>
    </source>
</evidence>
<dbReference type="EC" id="2.5.1.54" evidence="4"/>
<evidence type="ECO:0000313" key="5">
    <source>
        <dbReference type="Proteomes" id="UP000185934"/>
    </source>
</evidence>
<dbReference type="SUPFAM" id="SSF51569">
    <property type="entry name" value="Aldolase"/>
    <property type="match status" value="1"/>
</dbReference>
<dbReference type="InterPro" id="IPR052899">
    <property type="entry name" value="Class-I_DAHP_synthase"/>
</dbReference>
<dbReference type="Pfam" id="PF18152">
    <property type="entry name" value="DAHP_snth_FXD"/>
    <property type="match status" value="1"/>
</dbReference>
<evidence type="ECO:0000256" key="1">
    <source>
        <dbReference type="ARBA" id="ARBA00022679"/>
    </source>
</evidence>
<dbReference type="Pfam" id="PF00793">
    <property type="entry name" value="DAHP_synth_1"/>
    <property type="match status" value="1"/>
</dbReference>
<organism evidence="4 5">
    <name type="scientific">Dehalogenimonas formicexedens</name>
    <dbReference type="NCBI Taxonomy" id="1839801"/>
    <lineage>
        <taxon>Bacteria</taxon>
        <taxon>Bacillati</taxon>
        <taxon>Chloroflexota</taxon>
        <taxon>Dehalococcoidia</taxon>
        <taxon>Dehalococcoidales</taxon>
        <taxon>Dehalococcoidaceae</taxon>
        <taxon>Dehalogenimonas</taxon>
    </lineage>
</organism>
<dbReference type="AlphaFoldDB" id="A0A1P8F689"/>
<dbReference type="RefSeq" id="WP_076003723.1">
    <property type="nucleotide sequence ID" value="NZ_CP018258.1"/>
</dbReference>